<dbReference type="HOGENOM" id="CLU_1255229_0_0_10"/>
<evidence type="ECO:0000256" key="1">
    <source>
        <dbReference type="SAM" id="MobiDB-lite"/>
    </source>
</evidence>
<evidence type="ECO:0000313" key="2">
    <source>
        <dbReference type="EMBL" id="EJF54459.1"/>
    </source>
</evidence>
<evidence type="ECO:0000313" key="3">
    <source>
        <dbReference type="Proteomes" id="UP000005113"/>
    </source>
</evidence>
<reference evidence="3" key="1">
    <citation type="journal article" date="2012" name="Stand. Genomic Sci.">
        <title>Permanent draft genome sequence of the gliding predator Saprospira grandis strain Sa g1 (= HR1).</title>
        <authorList>
            <person name="Mavromatis K."/>
            <person name="Chertkov O."/>
            <person name="Lapidus A."/>
            <person name="Nolan M."/>
            <person name="Lucas S."/>
            <person name="Tice H."/>
            <person name="Del Rio T.G."/>
            <person name="Cheng J.F."/>
            <person name="Han C."/>
            <person name="Tapia R."/>
            <person name="Bruce D."/>
            <person name="Goodwin L.A."/>
            <person name="Pitluck S."/>
            <person name="Huntemann M."/>
            <person name="Liolios K."/>
            <person name="Pagani I."/>
            <person name="Ivanova N."/>
            <person name="Mikhailova N."/>
            <person name="Pati A."/>
            <person name="Chen A."/>
            <person name="Palaniappan K."/>
            <person name="Land M."/>
            <person name="Brambilla E.M."/>
            <person name="Rohde M."/>
            <person name="Spring S."/>
            <person name="Goker M."/>
            <person name="Detter J.C."/>
            <person name="Bristow J."/>
            <person name="Eisen J.A."/>
            <person name="Markowitz V."/>
            <person name="Hugenholtz P."/>
            <person name="Kyrpides N.C."/>
            <person name="Klenk H.P."/>
            <person name="Woyke T."/>
        </authorList>
    </citation>
    <scope>NUCLEOTIDE SEQUENCE [LARGE SCALE GENOMIC DNA]</scope>
    <source>
        <strain evidence="3">DSM 2844</strain>
    </source>
</reference>
<dbReference type="OrthoDB" id="9827409at2"/>
<dbReference type="EMBL" id="JH719942">
    <property type="protein sequence ID" value="EJF54459.1"/>
    <property type="molecule type" value="Genomic_DNA"/>
</dbReference>
<feature type="region of interest" description="Disordered" evidence="1">
    <location>
        <begin position="142"/>
        <end position="202"/>
    </location>
</feature>
<gene>
    <name evidence="2" type="ORF">SapgrDRAFT_2804</name>
</gene>
<proteinExistence type="predicted"/>
<sequence>MKTKLKVGVLSELTQAAYEKEFKRLSKAAFTQANSEETAVTLYVKREHKFACGTTGPLMLIAKLDAQWKKQAKEDLKGDKKMVMIAKAFVQEGENGATLEVSPIKGNAPLAKIAKEAKAILKKAKLTLNEFVAGSAAAEVTSAAGAAEEEQEGPQETAQTEEPKAKEEAKTTEDAASDDTASAGPESTTIDPKLEKKKAKARQVMAKMLENLQKIESKLQK</sequence>
<protein>
    <submittedName>
        <fullName evidence="2">Uncharacterized protein</fullName>
    </submittedName>
</protein>
<dbReference type="RefSeq" id="WP_002660193.1">
    <property type="nucleotide sequence ID" value="NZ_JH719942.1"/>
</dbReference>
<organism evidence="2 3">
    <name type="scientific">Saprospira grandis DSM 2844</name>
    <dbReference type="NCBI Taxonomy" id="694433"/>
    <lineage>
        <taxon>Bacteria</taxon>
        <taxon>Pseudomonadati</taxon>
        <taxon>Bacteroidota</taxon>
        <taxon>Saprospiria</taxon>
        <taxon>Saprospirales</taxon>
        <taxon>Saprospiraceae</taxon>
        <taxon>Saprospira</taxon>
    </lineage>
</organism>
<name>J0P3P4_9BACT</name>
<dbReference type="AlphaFoldDB" id="J0P3P4"/>
<accession>J0P3P4</accession>
<dbReference type="Proteomes" id="UP000005113">
    <property type="component" value="Unassembled WGS sequence"/>
</dbReference>
<feature type="compositionally biased region" description="Basic and acidic residues" evidence="1">
    <location>
        <begin position="161"/>
        <end position="173"/>
    </location>
</feature>